<sequence>MHLTNFLAAVLASTALAAPIEDRASINFAEIKAVQHRVNGLRAFVQQIQQVTGDGSVRGVSGQLHFGDSLTKLNKAAAQAQGAINTINGVVGKALSQYEQNEQHASGRWN</sequence>
<organism evidence="2 3">
    <name type="scientific">Pochonia chlamydosporia 170</name>
    <dbReference type="NCBI Taxonomy" id="1380566"/>
    <lineage>
        <taxon>Eukaryota</taxon>
        <taxon>Fungi</taxon>
        <taxon>Dikarya</taxon>
        <taxon>Ascomycota</taxon>
        <taxon>Pezizomycotina</taxon>
        <taxon>Sordariomycetes</taxon>
        <taxon>Hypocreomycetidae</taxon>
        <taxon>Hypocreales</taxon>
        <taxon>Clavicipitaceae</taxon>
        <taxon>Pochonia</taxon>
    </lineage>
</organism>
<proteinExistence type="predicted"/>
<dbReference type="EMBL" id="LSBJ02000010">
    <property type="protein sequence ID" value="OAQ58632.1"/>
    <property type="molecule type" value="Genomic_DNA"/>
</dbReference>
<keyword evidence="3" id="KW-1185">Reference proteome</keyword>
<dbReference type="AlphaFoldDB" id="A0A179EZQ1"/>
<feature type="chain" id="PRO_5008101115" evidence="1">
    <location>
        <begin position="18"/>
        <end position="110"/>
    </location>
</feature>
<dbReference type="KEGG" id="pchm:VFPPC_10344"/>
<dbReference type="RefSeq" id="XP_018136759.1">
    <property type="nucleotide sequence ID" value="XM_018288731.1"/>
</dbReference>
<dbReference type="GeneID" id="28852725"/>
<dbReference type="Proteomes" id="UP000078397">
    <property type="component" value="Unassembled WGS sequence"/>
</dbReference>
<protein>
    <submittedName>
        <fullName evidence="2">Uncharacterized protein</fullName>
    </submittedName>
</protein>
<keyword evidence="1" id="KW-0732">Signal</keyword>
<comment type="caution">
    <text evidence="2">The sequence shown here is derived from an EMBL/GenBank/DDBJ whole genome shotgun (WGS) entry which is preliminary data.</text>
</comment>
<gene>
    <name evidence="2" type="ORF">VFPPC_10344</name>
</gene>
<evidence type="ECO:0000313" key="2">
    <source>
        <dbReference type="EMBL" id="OAQ58632.1"/>
    </source>
</evidence>
<evidence type="ECO:0000256" key="1">
    <source>
        <dbReference type="SAM" id="SignalP"/>
    </source>
</evidence>
<evidence type="ECO:0000313" key="3">
    <source>
        <dbReference type="Proteomes" id="UP000078397"/>
    </source>
</evidence>
<feature type="signal peptide" evidence="1">
    <location>
        <begin position="1"/>
        <end position="17"/>
    </location>
</feature>
<name>A0A179EZQ1_METCM</name>
<accession>A0A179EZQ1</accession>
<reference evidence="2 3" key="1">
    <citation type="journal article" date="2016" name="PLoS Pathog.">
        <title>Biosynthesis of antibiotic leucinostatins in bio-control fungus Purpureocillium lilacinum and their inhibition on phytophthora revealed by genome mining.</title>
        <authorList>
            <person name="Wang G."/>
            <person name="Liu Z."/>
            <person name="Lin R."/>
            <person name="Li E."/>
            <person name="Mao Z."/>
            <person name="Ling J."/>
            <person name="Yang Y."/>
            <person name="Yin W.B."/>
            <person name="Xie B."/>
        </authorList>
    </citation>
    <scope>NUCLEOTIDE SEQUENCE [LARGE SCALE GENOMIC DNA]</scope>
    <source>
        <strain evidence="2">170</strain>
    </source>
</reference>